<dbReference type="EMBL" id="JADOER010000008">
    <property type="protein sequence ID" value="MBT9312458.1"/>
    <property type="molecule type" value="Genomic_DNA"/>
</dbReference>
<evidence type="ECO:0000313" key="2">
    <source>
        <dbReference type="Proteomes" id="UP001196661"/>
    </source>
</evidence>
<gene>
    <name evidence="1" type="ORF">IXB28_09595</name>
</gene>
<accession>A0ABS5Y3P3</accession>
<comment type="caution">
    <text evidence="1">The sequence shown here is derived from an EMBL/GenBank/DDBJ whole genome shotgun (WGS) entry which is preliminary data.</text>
</comment>
<dbReference type="Proteomes" id="UP001196661">
    <property type="component" value="Unassembled WGS sequence"/>
</dbReference>
<keyword evidence="2" id="KW-1185">Reference proteome</keyword>
<reference evidence="1 2" key="1">
    <citation type="journal article" date="2021" name="Mar. Drugs">
        <title>Genome Reduction and Secondary Metabolism of the Marine Sponge-Associated Cyanobacterium Leptothoe.</title>
        <authorList>
            <person name="Konstantinou D."/>
            <person name="Popin R.V."/>
            <person name="Fewer D.P."/>
            <person name="Sivonen K."/>
            <person name="Gkelis S."/>
        </authorList>
    </citation>
    <scope>NUCLEOTIDE SEQUENCE [LARGE SCALE GENOMIC DNA]</scope>
    <source>
        <strain evidence="1 2">TAU-MAC 1615</strain>
    </source>
</reference>
<organism evidence="1 2">
    <name type="scientific">Leptothoe kymatousa TAU-MAC 1615</name>
    <dbReference type="NCBI Taxonomy" id="2364775"/>
    <lineage>
        <taxon>Bacteria</taxon>
        <taxon>Bacillati</taxon>
        <taxon>Cyanobacteriota</taxon>
        <taxon>Cyanophyceae</taxon>
        <taxon>Nodosilineales</taxon>
        <taxon>Cymatolegaceae</taxon>
        <taxon>Leptothoe</taxon>
        <taxon>Leptothoe kymatousa</taxon>
    </lineage>
</organism>
<sequence>MVAAPIKLAELRITWDPLPEDFQLDEKPVENTGQPLLAGALRESLELSGWIRPQMLVASNLGLCATMNENLVIKAPDWLYVAHINQPKSTRKAYTPNLDERQRAERLAEILRSQGIDPDTV</sequence>
<dbReference type="RefSeq" id="WP_215618354.1">
    <property type="nucleotide sequence ID" value="NZ_JADOER010000008.1"/>
</dbReference>
<evidence type="ECO:0000313" key="1">
    <source>
        <dbReference type="EMBL" id="MBT9312458.1"/>
    </source>
</evidence>
<protein>
    <submittedName>
        <fullName evidence="1">Uncharacterized protein</fullName>
    </submittedName>
</protein>
<name>A0ABS5Y3P3_9CYAN</name>
<proteinExistence type="predicted"/>